<dbReference type="InterPro" id="IPR002035">
    <property type="entry name" value="VWF_A"/>
</dbReference>
<proteinExistence type="predicted"/>
<dbReference type="Pfam" id="PF12450">
    <property type="entry name" value="vWF_A"/>
    <property type="match status" value="1"/>
</dbReference>
<feature type="domain" description="VWFA" evidence="2">
    <location>
        <begin position="222"/>
        <end position="283"/>
    </location>
</feature>
<dbReference type="Proteomes" id="UP000076104">
    <property type="component" value="Chromosome"/>
</dbReference>
<feature type="region of interest" description="Disordered" evidence="1">
    <location>
        <begin position="34"/>
        <end position="55"/>
    </location>
</feature>
<evidence type="ECO:0000259" key="2">
    <source>
        <dbReference type="PROSITE" id="PS50234"/>
    </source>
</evidence>
<dbReference type="Gene3D" id="3.40.50.410">
    <property type="entry name" value="von Willebrand factor, type A domain"/>
    <property type="match status" value="1"/>
</dbReference>
<accession>A0ABN4N4S4</accession>
<dbReference type="InterPro" id="IPR022156">
    <property type="entry name" value="Uncharacterised_YfbK_N"/>
</dbReference>
<keyword evidence="4" id="KW-1185">Reference proteome</keyword>
<evidence type="ECO:0000256" key="1">
    <source>
        <dbReference type="SAM" id="MobiDB-lite"/>
    </source>
</evidence>
<evidence type="ECO:0000313" key="4">
    <source>
        <dbReference type="Proteomes" id="UP000076104"/>
    </source>
</evidence>
<dbReference type="EMBL" id="CP014945">
    <property type="protein sequence ID" value="AMT97977.1"/>
    <property type="molecule type" value="Genomic_DNA"/>
</dbReference>
<sequence>MPPVCLSQKYPHYLTKGALLASMVIGAGLSACSSSQMTPPVSEPSSSTINQEAANQSAVDSMSVVASEPVMTMQNAVSSNMLIRAAPQMGIRPLPSINIAPQERDNYQKSEANPVHRTTEMAVSTLSIDTDTGSYANVRRYLNEGRLPPVDAVRVEELINYFQYQFDDGKRLNNAPFVVATDVVDSPWDRADQDNKIVKVGIKAVDSNWSKNSNAQSMPPANLVFLVDVSGSMSSLDKLPLAQSSLKLLTEQMRAEDSISIVTYSGSNNSKSSTQNTQNVNELAYLKIRYKAPAGGGSKLLSQPIYKTSRALNSANIDTQFAVAVAGFGQRLTQNEYINDWQYADSKKLASSVLARQPSSDKDGIRRNFVTLTELATVLDGNKS</sequence>
<organism evidence="3 4">
    <name type="scientific">Psychrobacter alimentarius</name>
    <dbReference type="NCBI Taxonomy" id="261164"/>
    <lineage>
        <taxon>Bacteria</taxon>
        <taxon>Pseudomonadati</taxon>
        <taxon>Pseudomonadota</taxon>
        <taxon>Gammaproteobacteria</taxon>
        <taxon>Moraxellales</taxon>
        <taxon>Moraxellaceae</taxon>
        <taxon>Psychrobacter</taxon>
    </lineage>
</organism>
<reference evidence="3 4" key="1">
    <citation type="submission" date="2016-03" db="EMBL/GenBank/DDBJ databases">
        <title>Genome sequencing of Psychrobacter alimentarius PAMC 27889.</title>
        <authorList>
            <person name="Lee J."/>
            <person name="Kim O.-S."/>
        </authorList>
    </citation>
    <scope>NUCLEOTIDE SEQUENCE [LARGE SCALE GENOMIC DNA]</scope>
    <source>
        <strain evidence="3 4">PAMC 27889</strain>
    </source>
</reference>
<protein>
    <recommendedName>
        <fullName evidence="2">VWFA domain-containing protein</fullName>
    </recommendedName>
</protein>
<evidence type="ECO:0000313" key="3">
    <source>
        <dbReference type="EMBL" id="AMT97977.1"/>
    </source>
</evidence>
<name>A0ABN4N4S4_9GAMM</name>
<dbReference type="InterPro" id="IPR021908">
    <property type="entry name" value="YfbK_C"/>
</dbReference>
<dbReference type="Pfam" id="PF12034">
    <property type="entry name" value="YfbK_C"/>
    <property type="match status" value="1"/>
</dbReference>
<dbReference type="SUPFAM" id="SSF53300">
    <property type="entry name" value="vWA-like"/>
    <property type="match status" value="1"/>
</dbReference>
<gene>
    <name evidence="3" type="ORF">A3K91_2403</name>
</gene>
<dbReference type="InterPro" id="IPR036465">
    <property type="entry name" value="vWFA_dom_sf"/>
</dbReference>
<dbReference type="PROSITE" id="PS50234">
    <property type="entry name" value="VWFA"/>
    <property type="match status" value="1"/>
</dbReference>